<dbReference type="InterPro" id="IPR008969">
    <property type="entry name" value="CarboxyPept-like_regulatory"/>
</dbReference>
<dbReference type="SUPFAM" id="SSF49452">
    <property type="entry name" value="Starch-binding domain-like"/>
    <property type="match status" value="1"/>
</dbReference>
<keyword evidence="6" id="KW-1185">Reference proteome</keyword>
<dbReference type="RefSeq" id="WP_346089962.1">
    <property type="nucleotide sequence ID" value="NZ_BAABKS010000005.1"/>
</dbReference>
<evidence type="ECO:0000313" key="6">
    <source>
        <dbReference type="Proteomes" id="UP001597182"/>
    </source>
</evidence>
<dbReference type="InterPro" id="IPR013783">
    <property type="entry name" value="Ig-like_fold"/>
</dbReference>
<evidence type="ECO:0000256" key="3">
    <source>
        <dbReference type="ARBA" id="ARBA00022729"/>
    </source>
</evidence>
<dbReference type="Gene3D" id="2.60.40.1120">
    <property type="entry name" value="Carboxypeptidase-like, regulatory domain"/>
    <property type="match status" value="2"/>
</dbReference>
<comment type="catalytic activity">
    <reaction evidence="1">
        <text>Endohydrolysis of (1-&gt;4)-alpha-D-glucosidic linkages in polysaccharides containing three or more (1-&gt;4)-alpha-linked D-glucose units.</text>
        <dbReference type="EC" id="3.2.1.1"/>
    </reaction>
</comment>
<evidence type="ECO:0000256" key="1">
    <source>
        <dbReference type="ARBA" id="ARBA00000548"/>
    </source>
</evidence>
<proteinExistence type="predicted"/>
<evidence type="ECO:0000256" key="2">
    <source>
        <dbReference type="ARBA" id="ARBA00012595"/>
    </source>
</evidence>
<keyword evidence="5" id="KW-0176">Collagen</keyword>
<dbReference type="PANTHER" id="PTHR23303">
    <property type="entry name" value="CARBOXYPEPTIDASE REGULATORY REGION-CONTAINING"/>
    <property type="match status" value="1"/>
</dbReference>
<evidence type="ECO:0000256" key="4">
    <source>
        <dbReference type="ARBA" id="ARBA00030238"/>
    </source>
</evidence>
<gene>
    <name evidence="5" type="ORF">ACFQ34_31170</name>
</gene>
<protein>
    <recommendedName>
        <fullName evidence="2">alpha-amylase</fullName>
        <ecNumber evidence="2">3.2.1.1</ecNumber>
    </recommendedName>
    <alternativeName>
        <fullName evidence="4">1,4-alpha-D-glucan glucanohydrolase</fullName>
    </alternativeName>
</protein>
<keyword evidence="3" id="KW-0732">Signal</keyword>
<dbReference type="EMBL" id="JBHTMB010000309">
    <property type="protein sequence ID" value="MFD1237768.1"/>
    <property type="molecule type" value="Genomic_DNA"/>
</dbReference>
<dbReference type="InterPro" id="IPR013784">
    <property type="entry name" value="Carb-bd-like_fold"/>
</dbReference>
<comment type="caution">
    <text evidence="5">The sequence shown here is derived from an EMBL/GenBank/DDBJ whole genome shotgun (WGS) entry which is preliminary data.</text>
</comment>
<organism evidence="5 6">
    <name type="scientific">Pseudonocardia benzenivorans</name>
    <dbReference type="NCBI Taxonomy" id="228005"/>
    <lineage>
        <taxon>Bacteria</taxon>
        <taxon>Bacillati</taxon>
        <taxon>Actinomycetota</taxon>
        <taxon>Actinomycetes</taxon>
        <taxon>Pseudonocardiales</taxon>
        <taxon>Pseudonocardiaceae</taxon>
        <taxon>Pseudonocardia</taxon>
    </lineage>
</organism>
<dbReference type="SUPFAM" id="SSF49464">
    <property type="entry name" value="Carboxypeptidase regulatory domain-like"/>
    <property type="match status" value="1"/>
</dbReference>
<accession>A0ABW3VS07</accession>
<dbReference type="InterPro" id="IPR051417">
    <property type="entry name" value="SDr/BOS_complex"/>
</dbReference>
<evidence type="ECO:0000313" key="5">
    <source>
        <dbReference type="EMBL" id="MFD1237768.1"/>
    </source>
</evidence>
<dbReference type="Gene3D" id="2.60.40.10">
    <property type="entry name" value="Immunoglobulins"/>
    <property type="match status" value="1"/>
</dbReference>
<dbReference type="Proteomes" id="UP001597182">
    <property type="component" value="Unassembled WGS sequence"/>
</dbReference>
<dbReference type="EC" id="3.2.1.1" evidence="2"/>
<reference evidence="6" key="1">
    <citation type="journal article" date="2019" name="Int. J. Syst. Evol. Microbiol.">
        <title>The Global Catalogue of Microorganisms (GCM) 10K type strain sequencing project: providing services to taxonomists for standard genome sequencing and annotation.</title>
        <authorList>
            <consortium name="The Broad Institute Genomics Platform"/>
            <consortium name="The Broad Institute Genome Sequencing Center for Infectious Disease"/>
            <person name="Wu L."/>
            <person name="Ma J."/>
        </authorList>
    </citation>
    <scope>NUCLEOTIDE SEQUENCE [LARGE SCALE GENOMIC DNA]</scope>
    <source>
        <strain evidence="6">CCUG 49018</strain>
    </source>
</reference>
<name>A0ABW3VS07_9PSEU</name>
<dbReference type="Pfam" id="PF13620">
    <property type="entry name" value="CarboxypepD_reg"/>
    <property type="match status" value="3"/>
</dbReference>
<sequence length="254" mass="25429">MTGRVAGTVRAAGRPLDDAVLTLTDGAGRQVARVVETPGGMFALDGLPPGRYVLIAHHSGHRPRATGVRVPADGTVTPALTLELEPLAGVRGVVRDPDTGRPVAAATIVALDAYGDVVATTISDLDGTYRLGGVDAAITLVVAAPGADPVARGIERDPSPTGADQVVDLPVRTLGTLAGTVTAGGTTVAGLTLELHDEAGDHVGTATTDAEGGYRFDGLPAGRYTVRSATGGAQVVVAGHDGVAPDVFLTTPGP</sequence>
<dbReference type="SUPFAM" id="SSF117074">
    <property type="entry name" value="Hypothetical protein PA1324"/>
    <property type="match status" value="1"/>
</dbReference>